<evidence type="ECO:0000256" key="2">
    <source>
        <dbReference type="SAM" id="SignalP"/>
    </source>
</evidence>
<dbReference type="RefSeq" id="WP_005945364.1">
    <property type="nucleotide sequence ID" value="NZ_CP136423.1"/>
</dbReference>
<gene>
    <name evidence="4" type="ORF">RUMHYD_00327</name>
</gene>
<dbReference type="Gene3D" id="1.10.530.10">
    <property type="match status" value="1"/>
</dbReference>
<evidence type="ECO:0000256" key="1">
    <source>
        <dbReference type="SAM" id="MobiDB-lite"/>
    </source>
</evidence>
<dbReference type="eggNOG" id="COG4733">
    <property type="taxonomic scope" value="Bacteria"/>
</dbReference>
<feature type="region of interest" description="Disordered" evidence="1">
    <location>
        <begin position="158"/>
        <end position="182"/>
    </location>
</feature>
<evidence type="ECO:0000313" key="5">
    <source>
        <dbReference type="Proteomes" id="UP000003100"/>
    </source>
</evidence>
<keyword evidence="5" id="KW-1185">Reference proteome</keyword>
<dbReference type="AlphaFoldDB" id="C0CHL3"/>
<reference evidence="4 5" key="1">
    <citation type="submission" date="2009-01" db="EMBL/GenBank/DDBJ databases">
        <authorList>
            <person name="Fulton L."/>
            <person name="Clifton S."/>
            <person name="Fulton B."/>
            <person name="Xu J."/>
            <person name="Minx P."/>
            <person name="Pepin K.H."/>
            <person name="Johnson M."/>
            <person name="Bhonagiri V."/>
            <person name="Nash W.E."/>
            <person name="Mardis E.R."/>
            <person name="Wilson R.K."/>
        </authorList>
    </citation>
    <scope>NUCLEOTIDE SEQUENCE [LARGE SCALE GENOMIC DNA]</scope>
    <source>
        <strain evidence="5">DSM 10507 / JCM 14656 / S5a33</strain>
    </source>
</reference>
<organism evidence="4 5">
    <name type="scientific">Blautia hydrogenotrophica (strain DSM 10507 / JCM 14656 / S5a33)</name>
    <name type="common">Ruminococcus hydrogenotrophicus</name>
    <dbReference type="NCBI Taxonomy" id="476272"/>
    <lineage>
        <taxon>Bacteria</taxon>
        <taxon>Bacillati</taxon>
        <taxon>Bacillota</taxon>
        <taxon>Clostridia</taxon>
        <taxon>Lachnospirales</taxon>
        <taxon>Lachnospiraceae</taxon>
        <taxon>Blautia</taxon>
    </lineage>
</organism>
<sequence length="370" mass="41265">MHKSKFWKIMLLVGVLCMATPTWAGVKSVQQTAEISEESDLEKDYEAFEETKDQILISAALDEKDEDICHISAAVPNIPGDVEKVTFHLIQRDQIDDKGKWYKGKKKSQEIFQISLDETELKTDVAYEVKAYAKKEDKSSIYLGKTAFLISEEEVALKREDEKENEKEEKSEASVSANGQSAFVDDATNNELGYYTIMGNSTATVEQMVKEYNSQSVEYPSEALGNGGASTIEEFCEILYEECEKEGVRAEVAFAQSMLETGWLQFRGDSQVEQFNFAGLGTTGGGVKGIYFPDVQTGLRAQVQHLKAYASSDKLNEECVDERFDLVTRETAPYVEWLGIQENPYGGGWAAGADYGAKLLRIISDLKAIK</sequence>
<feature type="chain" id="PRO_5038608206" description="Mannosyl-glycoprotein endo-beta-N-acetylglucosamidase-like domain-containing protein" evidence="2">
    <location>
        <begin position="25"/>
        <end position="370"/>
    </location>
</feature>
<dbReference type="PATRIC" id="fig|476272.21.peg.3334"/>
<feature type="compositionally biased region" description="Basic and acidic residues" evidence="1">
    <location>
        <begin position="158"/>
        <end position="172"/>
    </location>
</feature>
<comment type="caution">
    <text evidence="4">The sequence shown here is derived from an EMBL/GenBank/DDBJ whole genome shotgun (WGS) entry which is preliminary data.</text>
</comment>
<feature type="domain" description="Mannosyl-glycoprotein endo-beta-N-acetylglucosamidase-like" evidence="3">
    <location>
        <begin position="238"/>
        <end position="367"/>
    </location>
</feature>
<dbReference type="InterPro" id="IPR002901">
    <property type="entry name" value="MGlyc_endo_b_GlcNAc-like_dom"/>
</dbReference>
<dbReference type="HOGENOM" id="CLU_747358_0_0_9"/>
<feature type="compositionally biased region" description="Polar residues" evidence="1">
    <location>
        <begin position="173"/>
        <end position="182"/>
    </location>
</feature>
<protein>
    <recommendedName>
        <fullName evidence="3">Mannosyl-glycoprotein endo-beta-N-acetylglucosamidase-like domain-containing protein</fullName>
    </recommendedName>
</protein>
<dbReference type="Proteomes" id="UP000003100">
    <property type="component" value="Unassembled WGS sequence"/>
</dbReference>
<reference evidence="4 5" key="2">
    <citation type="submission" date="2009-02" db="EMBL/GenBank/DDBJ databases">
        <title>Draft genome sequence of Blautia hydrogenotrophica DSM 10507 (Ruminococcus hydrogenotrophicus DSM 10507).</title>
        <authorList>
            <person name="Sudarsanam P."/>
            <person name="Ley R."/>
            <person name="Guruge J."/>
            <person name="Turnbaugh P.J."/>
            <person name="Mahowald M."/>
            <person name="Liep D."/>
            <person name="Gordon J."/>
        </authorList>
    </citation>
    <scope>NUCLEOTIDE SEQUENCE [LARGE SCALE GENOMIC DNA]</scope>
    <source>
        <strain evidence="5">DSM 10507 / JCM 14656 / S5a33</strain>
    </source>
</reference>
<dbReference type="EMBL" id="ACBZ01000012">
    <property type="protein sequence ID" value="EEG50714.1"/>
    <property type="molecule type" value="Genomic_DNA"/>
</dbReference>
<keyword evidence="2" id="KW-0732">Signal</keyword>
<name>C0CHL3_BLAHS</name>
<feature type="signal peptide" evidence="2">
    <location>
        <begin position="1"/>
        <end position="24"/>
    </location>
</feature>
<evidence type="ECO:0000259" key="3">
    <source>
        <dbReference type="Pfam" id="PF01832"/>
    </source>
</evidence>
<dbReference type="Pfam" id="PF01832">
    <property type="entry name" value="Glucosaminidase"/>
    <property type="match status" value="1"/>
</dbReference>
<proteinExistence type="predicted"/>
<dbReference type="GO" id="GO:0004040">
    <property type="term" value="F:amidase activity"/>
    <property type="evidence" value="ECO:0007669"/>
    <property type="project" value="InterPro"/>
</dbReference>
<evidence type="ECO:0000313" key="4">
    <source>
        <dbReference type="EMBL" id="EEG50714.1"/>
    </source>
</evidence>
<dbReference type="GeneID" id="86821595"/>
<accession>C0CHL3</accession>